<dbReference type="GeneID" id="87949006"/>
<proteinExistence type="predicted"/>
<sequence length="156" mass="16946">MPSEEFGPPTTSLRYDSIKHQGRRRPTSMLRPTAGQSQRHSGRLDRFCGNPGLLSTVNDFLKTEAIADETRSSAGLPKSPQAAGPEELAVWGTLCGNLPVNFGQDSGGEDCEWRIVNPDTHFESYTRWNRLVGDAPAQCLADKAVSENALLANAFG</sequence>
<keyword evidence="3" id="KW-1185">Reference proteome</keyword>
<evidence type="ECO:0000313" key="3">
    <source>
        <dbReference type="Proteomes" id="UP001322277"/>
    </source>
</evidence>
<gene>
    <name evidence="2" type="ORF">CDEST_12506</name>
</gene>
<feature type="region of interest" description="Disordered" evidence="1">
    <location>
        <begin position="1"/>
        <end position="44"/>
    </location>
</feature>
<reference evidence="3" key="1">
    <citation type="journal article" date="2023" name="bioRxiv">
        <title>Complete genome of the Medicago anthracnose fungus, Colletotrichum destructivum, reveals a mini-chromosome-like region within a core chromosome.</title>
        <authorList>
            <person name="Lapalu N."/>
            <person name="Simon A."/>
            <person name="Lu A."/>
            <person name="Plaumann P.-L."/>
            <person name="Amselem J."/>
            <person name="Pigne S."/>
            <person name="Auger A."/>
            <person name="Koch C."/>
            <person name="Dallery J.-F."/>
            <person name="O'Connell R.J."/>
        </authorList>
    </citation>
    <scope>NUCLEOTIDE SEQUENCE [LARGE SCALE GENOMIC DNA]</scope>
    <source>
        <strain evidence="3">CBS 520.97</strain>
    </source>
</reference>
<dbReference type="EMBL" id="CP137312">
    <property type="protein sequence ID" value="WQF87492.1"/>
    <property type="molecule type" value="Genomic_DNA"/>
</dbReference>
<accession>A0AAX4IW86</accession>
<dbReference type="RefSeq" id="XP_062784713.1">
    <property type="nucleotide sequence ID" value="XM_062928662.1"/>
</dbReference>
<evidence type="ECO:0000313" key="2">
    <source>
        <dbReference type="EMBL" id="WQF87492.1"/>
    </source>
</evidence>
<name>A0AAX4IW86_9PEZI</name>
<dbReference type="AlphaFoldDB" id="A0AAX4IW86"/>
<organism evidence="2 3">
    <name type="scientific">Colletotrichum destructivum</name>
    <dbReference type="NCBI Taxonomy" id="34406"/>
    <lineage>
        <taxon>Eukaryota</taxon>
        <taxon>Fungi</taxon>
        <taxon>Dikarya</taxon>
        <taxon>Ascomycota</taxon>
        <taxon>Pezizomycotina</taxon>
        <taxon>Sordariomycetes</taxon>
        <taxon>Hypocreomycetidae</taxon>
        <taxon>Glomerellales</taxon>
        <taxon>Glomerellaceae</taxon>
        <taxon>Colletotrichum</taxon>
        <taxon>Colletotrichum destructivum species complex</taxon>
    </lineage>
</organism>
<protein>
    <submittedName>
        <fullName evidence="2">Uncharacterized protein</fullName>
    </submittedName>
</protein>
<dbReference type="KEGG" id="cdet:87949006"/>
<dbReference type="Proteomes" id="UP001322277">
    <property type="component" value="Chromosome 8"/>
</dbReference>
<evidence type="ECO:0000256" key="1">
    <source>
        <dbReference type="SAM" id="MobiDB-lite"/>
    </source>
</evidence>